<organism evidence="2">
    <name type="scientific">Brassica napus</name>
    <name type="common">Rape</name>
    <dbReference type="NCBI Taxonomy" id="3708"/>
    <lineage>
        <taxon>Eukaryota</taxon>
        <taxon>Viridiplantae</taxon>
        <taxon>Streptophyta</taxon>
        <taxon>Embryophyta</taxon>
        <taxon>Tracheophyta</taxon>
        <taxon>Spermatophyta</taxon>
        <taxon>Magnoliopsida</taxon>
        <taxon>eudicotyledons</taxon>
        <taxon>Gunneridae</taxon>
        <taxon>Pentapetalae</taxon>
        <taxon>rosids</taxon>
        <taxon>malvids</taxon>
        <taxon>Brassicales</taxon>
        <taxon>Brassicaceae</taxon>
        <taxon>Brassiceae</taxon>
        <taxon>Brassica</taxon>
    </lineage>
</organism>
<reference evidence="2" key="1">
    <citation type="submission" date="2021-01" db="EMBL/GenBank/DDBJ databases">
        <authorList>
            <consortium name="Genoscope - CEA"/>
            <person name="William W."/>
        </authorList>
    </citation>
    <scope>NUCLEOTIDE SEQUENCE</scope>
</reference>
<dbReference type="Proteomes" id="UP001295469">
    <property type="component" value="Chromosome A01"/>
</dbReference>
<protein>
    <submittedName>
        <fullName evidence="2">(rape) hypothetical protein</fullName>
    </submittedName>
</protein>
<accession>A0A816XYK2</accession>
<dbReference type="EMBL" id="HG994355">
    <property type="protein sequence ID" value="CAF2150666.1"/>
    <property type="molecule type" value="Genomic_DNA"/>
</dbReference>
<keyword evidence="1" id="KW-0472">Membrane</keyword>
<gene>
    <name evidence="2" type="ORF">DARMORV10_A01P20440.1</name>
</gene>
<evidence type="ECO:0000313" key="2">
    <source>
        <dbReference type="EMBL" id="CAF2150666.1"/>
    </source>
</evidence>
<sequence>MVRDLSGYGDESVNGCDFVPSNHVLRTSDTDLISFWLLLLLSFSFFFFILWIQWFSHLHL</sequence>
<feature type="transmembrane region" description="Helical" evidence="1">
    <location>
        <begin position="33"/>
        <end position="55"/>
    </location>
</feature>
<proteinExistence type="predicted"/>
<dbReference type="AlphaFoldDB" id="A0A816XYK2"/>
<keyword evidence="1" id="KW-1133">Transmembrane helix</keyword>
<keyword evidence="1" id="KW-0812">Transmembrane</keyword>
<name>A0A816XYK2_BRANA</name>
<evidence type="ECO:0000256" key="1">
    <source>
        <dbReference type="SAM" id="Phobius"/>
    </source>
</evidence>